<accession>A0A6M0INI3</accession>
<reference evidence="2 3" key="1">
    <citation type="submission" date="2020-02" db="EMBL/GenBank/DDBJ databases">
        <title>Draft genome sequence of two Spirosoma agri KCTC 52727 and Spirosoma terrae KCTC 52035.</title>
        <authorList>
            <person name="Rojas J."/>
            <person name="Ambika Manirajan B."/>
            <person name="Ratering S."/>
            <person name="Suarez C."/>
            <person name="Schnell S."/>
        </authorList>
    </citation>
    <scope>NUCLEOTIDE SEQUENCE [LARGE SCALE GENOMIC DNA]</scope>
    <source>
        <strain evidence="2 3">KCTC 52727</strain>
    </source>
</reference>
<dbReference type="Proteomes" id="UP000477386">
    <property type="component" value="Unassembled WGS sequence"/>
</dbReference>
<sequence length="155" mass="16723">MPTGNLPTQPAFTITAQAASNKQGIINVPASVDSYFGEHGKIVVITLPDDQRIHCTIERRNTAKSGARLSHPLLKEYFGNKSQRGWEYRAKIVGTNAISIRPIEPATEPVDELVGDPADESITKSIDESVAEPTNESVAEPADESVVEPVDGSQK</sequence>
<protein>
    <submittedName>
        <fullName evidence="2">Uncharacterized protein</fullName>
    </submittedName>
</protein>
<dbReference type="AlphaFoldDB" id="A0A6M0INI3"/>
<organism evidence="2 3">
    <name type="scientific">Spirosoma agri</name>
    <dbReference type="NCBI Taxonomy" id="1987381"/>
    <lineage>
        <taxon>Bacteria</taxon>
        <taxon>Pseudomonadati</taxon>
        <taxon>Bacteroidota</taxon>
        <taxon>Cytophagia</taxon>
        <taxon>Cytophagales</taxon>
        <taxon>Cytophagaceae</taxon>
        <taxon>Spirosoma</taxon>
    </lineage>
</organism>
<dbReference type="RefSeq" id="WP_164042612.1">
    <property type="nucleotide sequence ID" value="NZ_JAAGNZ010000002.1"/>
</dbReference>
<evidence type="ECO:0000313" key="3">
    <source>
        <dbReference type="Proteomes" id="UP000477386"/>
    </source>
</evidence>
<name>A0A6M0INI3_9BACT</name>
<evidence type="ECO:0000313" key="2">
    <source>
        <dbReference type="EMBL" id="NEU69869.1"/>
    </source>
</evidence>
<feature type="compositionally biased region" description="Acidic residues" evidence="1">
    <location>
        <begin position="109"/>
        <end position="119"/>
    </location>
</feature>
<dbReference type="EMBL" id="JAAGNZ010000002">
    <property type="protein sequence ID" value="NEU69869.1"/>
    <property type="molecule type" value="Genomic_DNA"/>
</dbReference>
<comment type="caution">
    <text evidence="2">The sequence shown here is derived from an EMBL/GenBank/DDBJ whole genome shotgun (WGS) entry which is preliminary data.</text>
</comment>
<feature type="region of interest" description="Disordered" evidence="1">
    <location>
        <begin position="103"/>
        <end position="155"/>
    </location>
</feature>
<evidence type="ECO:0000256" key="1">
    <source>
        <dbReference type="SAM" id="MobiDB-lite"/>
    </source>
</evidence>
<gene>
    <name evidence="2" type="ORF">GK091_23520</name>
</gene>
<proteinExistence type="predicted"/>
<keyword evidence="3" id="KW-1185">Reference proteome</keyword>